<protein>
    <submittedName>
        <fullName evidence="1">Uncharacterized protein</fullName>
    </submittedName>
</protein>
<sequence>MGIQERADIFDCTADGHGSVEELSGELLKSVFLQAEGGSRDLRSGSEWGFAARAAGDAAWSAPGCVAELFAVLFQRGDQSAGQVTESLSGHAGQLGVPQILDREGARAFG</sequence>
<evidence type="ECO:0000313" key="1">
    <source>
        <dbReference type="EMBL" id="MBM9506769.1"/>
    </source>
</evidence>
<organism evidence="1 2">
    <name type="scientific">Actinacidiphila acididurans</name>
    <dbReference type="NCBI Taxonomy" id="2784346"/>
    <lineage>
        <taxon>Bacteria</taxon>
        <taxon>Bacillati</taxon>
        <taxon>Actinomycetota</taxon>
        <taxon>Actinomycetes</taxon>
        <taxon>Kitasatosporales</taxon>
        <taxon>Streptomycetaceae</taxon>
        <taxon>Actinacidiphila</taxon>
    </lineage>
</organism>
<evidence type="ECO:0000313" key="2">
    <source>
        <dbReference type="Proteomes" id="UP000749040"/>
    </source>
</evidence>
<keyword evidence="2" id="KW-1185">Reference proteome</keyword>
<dbReference type="Proteomes" id="UP000749040">
    <property type="component" value="Unassembled WGS sequence"/>
</dbReference>
<reference evidence="1 2" key="1">
    <citation type="submission" date="2021-01" db="EMBL/GenBank/DDBJ databases">
        <title>Streptomyces acididurans sp. nov., isolated from a peat swamp forest soil.</title>
        <authorList>
            <person name="Chantavorakit T."/>
            <person name="Duangmal K."/>
        </authorList>
    </citation>
    <scope>NUCLEOTIDE SEQUENCE [LARGE SCALE GENOMIC DNA]</scope>
    <source>
        <strain evidence="1 2">KK5PA1</strain>
    </source>
</reference>
<accession>A0ABS2TTU5</accession>
<gene>
    <name evidence="1" type="ORF">ITX44_19855</name>
</gene>
<name>A0ABS2TTU5_9ACTN</name>
<dbReference type="EMBL" id="JADKYB010000010">
    <property type="protein sequence ID" value="MBM9506769.1"/>
    <property type="molecule type" value="Genomic_DNA"/>
</dbReference>
<proteinExistence type="predicted"/>
<comment type="caution">
    <text evidence="1">The sequence shown here is derived from an EMBL/GenBank/DDBJ whole genome shotgun (WGS) entry which is preliminary data.</text>
</comment>